<name>A0ABY7M4N2_9CHLR</name>
<evidence type="ECO:0000256" key="1">
    <source>
        <dbReference type="ARBA" id="ARBA00008348"/>
    </source>
</evidence>
<evidence type="ECO:0000313" key="7">
    <source>
        <dbReference type="EMBL" id="WBL35325.1"/>
    </source>
</evidence>
<comment type="similarity">
    <text evidence="1 4">Belongs to the pseudouridine synthase RsuA family.</text>
</comment>
<dbReference type="InterPro" id="IPR020103">
    <property type="entry name" value="PsdUridine_synth_cat_dom_sf"/>
</dbReference>
<dbReference type="InterPro" id="IPR020094">
    <property type="entry name" value="TruA/RsuA/RluB/E/F_N"/>
</dbReference>
<dbReference type="Pfam" id="PF00849">
    <property type="entry name" value="PseudoU_synth_2"/>
    <property type="match status" value="1"/>
</dbReference>
<evidence type="ECO:0000256" key="4">
    <source>
        <dbReference type="RuleBase" id="RU003887"/>
    </source>
</evidence>
<dbReference type="InterPro" id="IPR006145">
    <property type="entry name" value="PsdUridine_synth_RsuA/RluA"/>
</dbReference>
<dbReference type="InterPro" id="IPR036986">
    <property type="entry name" value="S4_RNA-bd_sf"/>
</dbReference>
<organism evidence="7 8">
    <name type="scientific">Tepidiforma flava</name>
    <dbReference type="NCBI Taxonomy" id="3004094"/>
    <lineage>
        <taxon>Bacteria</taxon>
        <taxon>Bacillati</taxon>
        <taxon>Chloroflexota</taxon>
        <taxon>Tepidiformia</taxon>
        <taxon>Tepidiformales</taxon>
        <taxon>Tepidiformaceae</taxon>
        <taxon>Tepidiforma</taxon>
    </lineage>
</organism>
<protein>
    <recommendedName>
        <fullName evidence="4">Pseudouridine synthase</fullName>
        <ecNumber evidence="4">5.4.99.-</ecNumber>
    </recommendedName>
</protein>
<dbReference type="CDD" id="cd00165">
    <property type="entry name" value="S4"/>
    <property type="match status" value="1"/>
</dbReference>
<dbReference type="InterPro" id="IPR000748">
    <property type="entry name" value="PsdUridine_synth_RsuA/RluB/E/F"/>
</dbReference>
<dbReference type="Proteomes" id="UP001212803">
    <property type="component" value="Chromosome"/>
</dbReference>
<dbReference type="PROSITE" id="PS50889">
    <property type="entry name" value="S4"/>
    <property type="match status" value="1"/>
</dbReference>
<dbReference type="NCBIfam" id="TIGR00093">
    <property type="entry name" value="pseudouridine synthase"/>
    <property type="match status" value="1"/>
</dbReference>
<dbReference type="SUPFAM" id="SSF55120">
    <property type="entry name" value="Pseudouridine synthase"/>
    <property type="match status" value="1"/>
</dbReference>
<dbReference type="Gene3D" id="3.30.70.580">
    <property type="entry name" value="Pseudouridine synthase I, catalytic domain, N-terminal subdomain"/>
    <property type="match status" value="1"/>
</dbReference>
<dbReference type="PANTHER" id="PTHR47683">
    <property type="entry name" value="PSEUDOURIDINE SYNTHASE FAMILY PROTEIN-RELATED"/>
    <property type="match status" value="1"/>
</dbReference>
<dbReference type="Pfam" id="PF01479">
    <property type="entry name" value="S4"/>
    <property type="match status" value="1"/>
</dbReference>
<dbReference type="Gene3D" id="3.30.70.1560">
    <property type="entry name" value="Alpha-L RNA-binding motif"/>
    <property type="match status" value="1"/>
</dbReference>
<dbReference type="SUPFAM" id="SSF55174">
    <property type="entry name" value="Alpha-L RNA-binding motif"/>
    <property type="match status" value="1"/>
</dbReference>
<dbReference type="RefSeq" id="WP_270055852.1">
    <property type="nucleotide sequence ID" value="NZ_CP115149.1"/>
</dbReference>
<dbReference type="SMART" id="SM00363">
    <property type="entry name" value="S4"/>
    <property type="match status" value="1"/>
</dbReference>
<evidence type="ECO:0000256" key="2">
    <source>
        <dbReference type="ARBA" id="ARBA00023235"/>
    </source>
</evidence>
<evidence type="ECO:0000256" key="3">
    <source>
        <dbReference type="PROSITE-ProRule" id="PRU00182"/>
    </source>
</evidence>
<dbReference type="EMBL" id="CP115149">
    <property type="protein sequence ID" value="WBL35325.1"/>
    <property type="molecule type" value="Genomic_DNA"/>
</dbReference>
<evidence type="ECO:0000259" key="6">
    <source>
        <dbReference type="SMART" id="SM00363"/>
    </source>
</evidence>
<proteinExistence type="inferred from homology"/>
<dbReference type="InterPro" id="IPR018496">
    <property type="entry name" value="PsdUridine_synth_RsuA/RluB_CS"/>
</dbReference>
<keyword evidence="8" id="KW-1185">Reference proteome</keyword>
<dbReference type="InterPro" id="IPR002942">
    <property type="entry name" value="S4_RNA-bd"/>
</dbReference>
<dbReference type="Gene3D" id="3.10.290.10">
    <property type="entry name" value="RNA-binding S4 domain"/>
    <property type="match status" value="1"/>
</dbReference>
<dbReference type="CDD" id="cd02870">
    <property type="entry name" value="PseudoU_synth_RsuA_like"/>
    <property type="match status" value="1"/>
</dbReference>
<keyword evidence="2 4" id="KW-0413">Isomerase</keyword>
<dbReference type="EC" id="5.4.99.-" evidence="4"/>
<gene>
    <name evidence="7" type="ORF">O0235_11100</name>
</gene>
<dbReference type="InterPro" id="IPR042092">
    <property type="entry name" value="PsdUridine_s_RsuA/RluB/E/F_cat"/>
</dbReference>
<feature type="domain" description="RNA-binding S4" evidence="6">
    <location>
        <begin position="4"/>
        <end position="72"/>
    </location>
</feature>
<evidence type="ECO:0000256" key="5">
    <source>
        <dbReference type="SAM" id="MobiDB-lite"/>
    </source>
</evidence>
<evidence type="ECO:0000313" key="8">
    <source>
        <dbReference type="Proteomes" id="UP001212803"/>
    </source>
</evidence>
<reference evidence="7 8" key="1">
    <citation type="journal article" date="2023" name="ISME J.">
        <title>Thermophilic Dehalococcoidia with unusual traits shed light on an unexpected past.</title>
        <authorList>
            <person name="Palmer M."/>
            <person name="Covington J.K."/>
            <person name="Zhou E.M."/>
            <person name="Thomas S.C."/>
            <person name="Habib N."/>
            <person name="Seymour C.O."/>
            <person name="Lai D."/>
            <person name="Johnston J."/>
            <person name="Hashimi A."/>
            <person name="Jiao J.Y."/>
            <person name="Muok A.R."/>
            <person name="Liu L."/>
            <person name="Xian W.D."/>
            <person name="Zhi X.Y."/>
            <person name="Li M.M."/>
            <person name="Silva L.P."/>
            <person name="Bowen B.P."/>
            <person name="Louie K."/>
            <person name="Briegel A."/>
            <person name="Pett-Ridge J."/>
            <person name="Weber P.K."/>
            <person name="Tocheva E.I."/>
            <person name="Woyke T."/>
            <person name="Northen T.R."/>
            <person name="Mayali X."/>
            <person name="Li W.J."/>
            <person name="Hedlund B.P."/>
        </authorList>
    </citation>
    <scope>NUCLEOTIDE SEQUENCE [LARGE SCALE GENOMIC DNA]</scope>
    <source>
        <strain evidence="7 8">YIM 72310</strain>
    </source>
</reference>
<dbReference type="PROSITE" id="PS01149">
    <property type="entry name" value="PSI_RSU"/>
    <property type="match status" value="1"/>
</dbReference>
<feature type="region of interest" description="Disordered" evidence="5">
    <location>
        <begin position="246"/>
        <end position="265"/>
    </location>
</feature>
<accession>A0ABY7M4N2</accession>
<sequence>MALERLQKILSNAGVASRRQAEELILAGRVQVNGQPVTTLGARADPETDEVLVDGEPVRRDRYRYFVLNKPRGFLTTARDDRGRETVLDLVPIGDVQLHPVGRLDMDSEGLVIITNDGHLTDLLTHPKYEVEKEYLVGVDAAPPQRDLERMVRGIEVDGERLRAAAVRLVEPPADAEPGGGAGAWLLVTLRQGKNREIRRMLGALGRKVVLLRRLRVGPLRLGNLGSGAFRELTDEEVAALYRAGRAAAAAGDGPERKGRVPSRR</sequence>
<dbReference type="InterPro" id="IPR050343">
    <property type="entry name" value="RsuA_PseudoU_synthase"/>
</dbReference>
<keyword evidence="3" id="KW-0694">RNA-binding</keyword>
<dbReference type="PANTHER" id="PTHR47683:SF2">
    <property type="entry name" value="RNA-BINDING S4 DOMAIN-CONTAINING PROTEIN"/>
    <property type="match status" value="1"/>
</dbReference>